<keyword evidence="3" id="KW-1185">Reference proteome</keyword>
<protein>
    <submittedName>
        <fullName evidence="2">Uncharacterized protein</fullName>
    </submittedName>
</protein>
<organism evidence="2 3">
    <name type="scientific">Allorhodopirellula heiligendammensis</name>
    <dbReference type="NCBI Taxonomy" id="2714739"/>
    <lineage>
        <taxon>Bacteria</taxon>
        <taxon>Pseudomonadati</taxon>
        <taxon>Planctomycetota</taxon>
        <taxon>Planctomycetia</taxon>
        <taxon>Pirellulales</taxon>
        <taxon>Pirellulaceae</taxon>
        <taxon>Allorhodopirellula</taxon>
    </lineage>
</organism>
<name>A0A5C6C8J3_9BACT</name>
<evidence type="ECO:0000256" key="1">
    <source>
        <dbReference type="SAM" id="MobiDB-lite"/>
    </source>
</evidence>
<sequence length="365" mass="41424">MMSAALHARTRTSDRPALHRSAPTARVKPSIIDSSAAKPFTLDQELKQFGTWVDQPIWVPPKDASDKMARSMLHHASWFASREQRWNDVTARHRESFTQVREIEMTKASIRLPQQRLFVSVTEPKDFASITDDIPACVQTRLDEFMSGPGRRPGVKVSYLKPLCVEVDDQLHFTSQEDIFAAIEKIKSEVFSHYRRWLPLYAAKDISKAGLQAAIFVPRVCTQFVANRRQKALNDYRAKLEFQRRRTALRAVKAHRQCRTHGCTFDEMLALTNPLDTADVIRQYGIEKQLTPSRQDELLHLAAGVLPWFTAFSLGLSGAVSITMLFLTPLAVCDPAFVAEFPDEPGVLWNIGHFDEINGVRHVEI</sequence>
<dbReference type="RefSeq" id="WP_146405978.1">
    <property type="nucleotide sequence ID" value="NZ_SJPU01000001.1"/>
</dbReference>
<proteinExistence type="predicted"/>
<comment type="caution">
    <text evidence="2">The sequence shown here is derived from an EMBL/GenBank/DDBJ whole genome shotgun (WGS) entry which is preliminary data.</text>
</comment>
<dbReference type="Proteomes" id="UP000319908">
    <property type="component" value="Unassembled WGS sequence"/>
</dbReference>
<reference evidence="2 3" key="1">
    <citation type="journal article" date="2020" name="Antonie Van Leeuwenhoek">
        <title>Rhodopirellula heiligendammensis sp. nov., Rhodopirellula pilleata sp. nov., and Rhodopirellula solitaria sp. nov. isolated from natural or artificial marine surfaces in Northern Germany and California, USA, and emended description of the genus Rhodopirellula.</title>
        <authorList>
            <person name="Kallscheuer N."/>
            <person name="Wiegand S."/>
            <person name="Jogler M."/>
            <person name="Boedeker C."/>
            <person name="Peeters S.H."/>
            <person name="Rast P."/>
            <person name="Heuer A."/>
            <person name="Jetten M.S.M."/>
            <person name="Rohde M."/>
            <person name="Jogler C."/>
        </authorList>
    </citation>
    <scope>NUCLEOTIDE SEQUENCE [LARGE SCALE GENOMIC DNA]</scope>
    <source>
        <strain evidence="2 3">Poly21</strain>
    </source>
</reference>
<evidence type="ECO:0000313" key="3">
    <source>
        <dbReference type="Proteomes" id="UP000319908"/>
    </source>
</evidence>
<accession>A0A5C6C8J3</accession>
<evidence type="ECO:0000313" key="2">
    <source>
        <dbReference type="EMBL" id="TWU19069.1"/>
    </source>
</evidence>
<dbReference type="AlphaFoldDB" id="A0A5C6C8J3"/>
<dbReference type="EMBL" id="SJPU01000001">
    <property type="protein sequence ID" value="TWU19069.1"/>
    <property type="molecule type" value="Genomic_DNA"/>
</dbReference>
<dbReference type="OrthoDB" id="254093at2"/>
<feature type="region of interest" description="Disordered" evidence="1">
    <location>
        <begin position="1"/>
        <end position="27"/>
    </location>
</feature>
<gene>
    <name evidence="2" type="ORF">Poly21_12400</name>
</gene>